<evidence type="ECO:0008006" key="3">
    <source>
        <dbReference type="Google" id="ProtNLM"/>
    </source>
</evidence>
<evidence type="ECO:0000313" key="2">
    <source>
        <dbReference type="Proteomes" id="UP000765509"/>
    </source>
</evidence>
<dbReference type="InterPro" id="IPR043502">
    <property type="entry name" value="DNA/RNA_pol_sf"/>
</dbReference>
<sequence>MMNRIFPTELSERLLIIYIDDIIKCSDSWPLILERLARVPQKVSEVNLKILLKECNFGFEELKALGHVVSGLNLGIDKNKVASMLLKPIPKNKRSMMPFLGFANYSRQQLKYLAILAKSLYKICDQQTVFGMTQERIQSYEKIRRGLTEAPILLIPDWNIPFKLYVEAFGDGLGAGL</sequence>
<dbReference type="AlphaFoldDB" id="A0A9Q3JHX2"/>
<organism evidence="1 2">
    <name type="scientific">Austropuccinia psidii MF-1</name>
    <dbReference type="NCBI Taxonomy" id="1389203"/>
    <lineage>
        <taxon>Eukaryota</taxon>
        <taxon>Fungi</taxon>
        <taxon>Dikarya</taxon>
        <taxon>Basidiomycota</taxon>
        <taxon>Pucciniomycotina</taxon>
        <taxon>Pucciniomycetes</taxon>
        <taxon>Pucciniales</taxon>
        <taxon>Sphaerophragmiaceae</taxon>
        <taxon>Austropuccinia</taxon>
    </lineage>
</organism>
<reference evidence="1" key="1">
    <citation type="submission" date="2021-03" db="EMBL/GenBank/DDBJ databases">
        <title>Draft genome sequence of rust myrtle Austropuccinia psidii MF-1, a brazilian biotype.</title>
        <authorList>
            <person name="Quecine M.C."/>
            <person name="Pachon D.M.R."/>
            <person name="Bonatelli M.L."/>
            <person name="Correr F.H."/>
            <person name="Franceschini L.M."/>
            <person name="Leite T.F."/>
            <person name="Margarido G.R.A."/>
            <person name="Almeida C.A."/>
            <person name="Ferrarezi J.A."/>
            <person name="Labate C.A."/>
        </authorList>
    </citation>
    <scope>NUCLEOTIDE SEQUENCE</scope>
    <source>
        <strain evidence="1">MF-1</strain>
    </source>
</reference>
<evidence type="ECO:0000313" key="1">
    <source>
        <dbReference type="EMBL" id="MBW0563610.1"/>
    </source>
</evidence>
<dbReference type="EMBL" id="AVOT02074461">
    <property type="protein sequence ID" value="MBW0563610.1"/>
    <property type="molecule type" value="Genomic_DNA"/>
</dbReference>
<proteinExistence type="predicted"/>
<gene>
    <name evidence="1" type="ORF">O181_103325</name>
</gene>
<dbReference type="InterPro" id="IPR051320">
    <property type="entry name" value="Viral_Replic_Matur_Polypro"/>
</dbReference>
<dbReference type="Gene3D" id="3.30.70.270">
    <property type="match status" value="2"/>
</dbReference>
<comment type="caution">
    <text evidence="1">The sequence shown here is derived from an EMBL/GenBank/DDBJ whole genome shotgun (WGS) entry which is preliminary data.</text>
</comment>
<dbReference type="InterPro" id="IPR043128">
    <property type="entry name" value="Rev_trsase/Diguanyl_cyclase"/>
</dbReference>
<dbReference type="Proteomes" id="UP000765509">
    <property type="component" value="Unassembled WGS sequence"/>
</dbReference>
<dbReference type="PANTHER" id="PTHR33064:SF37">
    <property type="entry name" value="RIBONUCLEASE H"/>
    <property type="match status" value="1"/>
</dbReference>
<keyword evidence="2" id="KW-1185">Reference proteome</keyword>
<dbReference type="PANTHER" id="PTHR33064">
    <property type="entry name" value="POL PROTEIN"/>
    <property type="match status" value="1"/>
</dbReference>
<name>A0A9Q3JHX2_9BASI</name>
<accession>A0A9Q3JHX2</accession>
<protein>
    <recommendedName>
        <fullName evidence="3">Reverse transcriptase domain-containing protein</fullName>
    </recommendedName>
</protein>
<dbReference type="SUPFAM" id="SSF56672">
    <property type="entry name" value="DNA/RNA polymerases"/>
    <property type="match status" value="1"/>
</dbReference>